<evidence type="ECO:0000313" key="2">
    <source>
        <dbReference type="Proteomes" id="UP000030652"/>
    </source>
</evidence>
<protein>
    <submittedName>
        <fullName evidence="1">Uncharacterized protein</fullName>
    </submittedName>
</protein>
<comment type="caution">
    <text evidence="1">The sequence shown here is derived from an EMBL/GenBank/DDBJ whole genome shotgun (WGS) entry which is preliminary data.</text>
</comment>
<name>A0A0B0EHF9_9BACT</name>
<dbReference type="Proteomes" id="UP000030652">
    <property type="component" value="Unassembled WGS sequence"/>
</dbReference>
<proteinExistence type="predicted"/>
<gene>
    <name evidence="1" type="ORF">SCABRO_03721</name>
</gene>
<reference evidence="1 2" key="1">
    <citation type="submission" date="2014-10" db="EMBL/GenBank/DDBJ databases">
        <title>Draft genome of anammox bacterium scalindua brodae, obtained using differential coverage binning of sequence data from two enrichment reactors.</title>
        <authorList>
            <person name="Speth D.R."/>
            <person name="Russ L."/>
            <person name="Kartal B."/>
            <person name="Op den Camp H.J."/>
            <person name="Dutilh B.E."/>
            <person name="Jetten M.S."/>
        </authorList>
    </citation>
    <scope>NUCLEOTIDE SEQUENCE [LARGE SCALE GENOMIC DNA]</scope>
    <source>
        <strain evidence="1">RU1</strain>
    </source>
</reference>
<evidence type="ECO:0000313" key="1">
    <source>
        <dbReference type="EMBL" id="KHE90548.1"/>
    </source>
</evidence>
<organism evidence="1 2">
    <name type="scientific">Candidatus Scalindua brodae</name>
    <dbReference type="NCBI Taxonomy" id="237368"/>
    <lineage>
        <taxon>Bacteria</taxon>
        <taxon>Pseudomonadati</taxon>
        <taxon>Planctomycetota</taxon>
        <taxon>Candidatus Brocadiia</taxon>
        <taxon>Candidatus Brocadiales</taxon>
        <taxon>Candidatus Scalinduaceae</taxon>
        <taxon>Candidatus Scalindua</taxon>
    </lineage>
</organism>
<dbReference type="EMBL" id="JRYO01000256">
    <property type="protein sequence ID" value="KHE90548.1"/>
    <property type="molecule type" value="Genomic_DNA"/>
</dbReference>
<sequence>MSVKSRQPHAFLTKRKKKRVVSYAFAKYRQAFQHPAPNSLSTVKN</sequence>
<dbReference type="AlphaFoldDB" id="A0A0B0EHF9"/>
<accession>A0A0B0EHF9</accession>